<name>A0A2M9XE14_9LEPT</name>
<dbReference type="GO" id="GO:0120147">
    <property type="term" value="F:formylglycine-generating oxidase activity"/>
    <property type="evidence" value="ECO:0007669"/>
    <property type="project" value="TreeGrafter"/>
</dbReference>
<dbReference type="InterPro" id="IPR051043">
    <property type="entry name" value="Sulfatase_Mod_Factor_Kinase"/>
</dbReference>
<evidence type="ECO:0000259" key="1">
    <source>
        <dbReference type="Pfam" id="PF03781"/>
    </source>
</evidence>
<feature type="domain" description="Sulfatase-modifying factor enzyme-like" evidence="1">
    <location>
        <begin position="43"/>
        <end position="293"/>
    </location>
</feature>
<keyword evidence="3" id="KW-1185">Reference proteome</keyword>
<sequence length="296" mass="33485">MNSYSFRPIHFIILFLSIIFLVAPHLLGSPDPSKPCYGKKIKGMQCIPEGYFIRGSNNHDPDEAPEQKIYLSDFFIDLYEVTNEDFSKCIEEGSCKDCLYNGTCDYIGPAYGDLYLKPKQPVLGVSWYTAKEYCEWVGKRLPTEAEWEKAARGPKGNLFPWGNKPANCKLAVIEEDERKGCVYKKMNPPNLMPTAPVGSRPAGVYGLFDMAGNSWEWVQDWYSENYKVCGEACNGKDPKGPCEGEDSCPGFDKKTLKGGSWWWPSSYARGSKRRAHVPQNYPEYHHFGFRCAKDAG</sequence>
<comment type="caution">
    <text evidence="2">The sequence shown here is derived from an EMBL/GenBank/DDBJ whole genome shotgun (WGS) entry which is preliminary data.</text>
</comment>
<reference evidence="2 3" key="1">
    <citation type="submission" date="2017-07" db="EMBL/GenBank/DDBJ databases">
        <title>Leptospira spp. isolated from tropical soils.</title>
        <authorList>
            <person name="Thibeaux R."/>
            <person name="Iraola G."/>
            <person name="Ferres I."/>
            <person name="Bierque E."/>
            <person name="Girault D."/>
            <person name="Soupe-Gilbert M.-E."/>
            <person name="Picardeau M."/>
            <person name="Goarant C."/>
        </authorList>
    </citation>
    <scope>NUCLEOTIDE SEQUENCE [LARGE SCALE GENOMIC DNA]</scope>
    <source>
        <strain evidence="2 3">MCA1-C-A1</strain>
    </source>
</reference>
<dbReference type="InterPro" id="IPR042095">
    <property type="entry name" value="SUMF_sf"/>
</dbReference>
<dbReference type="PANTHER" id="PTHR23150:SF19">
    <property type="entry name" value="FORMYLGLYCINE-GENERATING ENZYME"/>
    <property type="match status" value="1"/>
</dbReference>
<protein>
    <submittedName>
        <fullName evidence="2">Sulfatase</fullName>
    </submittedName>
</protein>
<dbReference type="InterPro" id="IPR005532">
    <property type="entry name" value="SUMF_dom"/>
</dbReference>
<dbReference type="Pfam" id="PF03781">
    <property type="entry name" value="FGE-sulfatase"/>
    <property type="match status" value="1"/>
</dbReference>
<dbReference type="EMBL" id="NPDN01000004">
    <property type="protein sequence ID" value="PJZ25938.1"/>
    <property type="molecule type" value="Genomic_DNA"/>
</dbReference>
<dbReference type="RefSeq" id="WP_100706573.1">
    <property type="nucleotide sequence ID" value="NZ_NPDL01000001.1"/>
</dbReference>
<evidence type="ECO:0000313" key="3">
    <source>
        <dbReference type="Proteomes" id="UP000232196"/>
    </source>
</evidence>
<dbReference type="SUPFAM" id="SSF56436">
    <property type="entry name" value="C-type lectin-like"/>
    <property type="match status" value="1"/>
</dbReference>
<dbReference type="InterPro" id="IPR016187">
    <property type="entry name" value="CTDL_fold"/>
</dbReference>
<evidence type="ECO:0000313" key="2">
    <source>
        <dbReference type="EMBL" id="PJZ25938.1"/>
    </source>
</evidence>
<proteinExistence type="predicted"/>
<dbReference type="Proteomes" id="UP000232196">
    <property type="component" value="Unassembled WGS sequence"/>
</dbReference>
<dbReference type="AlphaFoldDB" id="A0A2M9XE14"/>
<dbReference type="PANTHER" id="PTHR23150">
    <property type="entry name" value="SULFATASE MODIFYING FACTOR 1, 2"/>
    <property type="match status" value="1"/>
</dbReference>
<dbReference type="Gene3D" id="3.90.1580.10">
    <property type="entry name" value="paralog of FGE (formylglycine-generating enzyme)"/>
    <property type="match status" value="1"/>
</dbReference>
<accession>A0A2M9XE14</accession>
<organism evidence="2 3">
    <name type="scientific">Leptospira hartskeerlii</name>
    <dbReference type="NCBI Taxonomy" id="2023177"/>
    <lineage>
        <taxon>Bacteria</taxon>
        <taxon>Pseudomonadati</taxon>
        <taxon>Spirochaetota</taxon>
        <taxon>Spirochaetia</taxon>
        <taxon>Leptospirales</taxon>
        <taxon>Leptospiraceae</taxon>
        <taxon>Leptospira</taxon>
    </lineage>
</organism>
<dbReference type="OrthoDB" id="9812707at2"/>
<gene>
    <name evidence="2" type="ORF">CH357_08205</name>
</gene>